<evidence type="ECO:0000256" key="1">
    <source>
        <dbReference type="ARBA" id="ARBA00005006"/>
    </source>
</evidence>
<keyword evidence="4 8" id="KW-0317">Glutathione biosynthesis</keyword>
<dbReference type="InterPro" id="IPR006334">
    <property type="entry name" value="Glut_cys_ligase"/>
</dbReference>
<evidence type="ECO:0000259" key="10">
    <source>
        <dbReference type="Pfam" id="PF04262"/>
    </source>
</evidence>
<dbReference type="PANTHER" id="PTHR38761">
    <property type="entry name" value="GLUTAMATE--CYSTEINE LIGASE"/>
    <property type="match status" value="1"/>
</dbReference>
<evidence type="ECO:0000313" key="11">
    <source>
        <dbReference type="EMBL" id="KRM15092.1"/>
    </source>
</evidence>
<dbReference type="PANTHER" id="PTHR38761:SF1">
    <property type="entry name" value="GLUTAMATE--CYSTEINE LIGASE"/>
    <property type="match status" value="1"/>
</dbReference>
<accession>A0A0R1WFR8</accession>
<dbReference type="AlphaFoldDB" id="A0A0R1WFR8"/>
<feature type="domain" description="Glutamate--cysteine ligase" evidence="10">
    <location>
        <begin position="11"/>
        <end position="250"/>
    </location>
</feature>
<dbReference type="UniPathway" id="UPA00142">
    <property type="reaction ID" value="UER00209"/>
</dbReference>
<dbReference type="EMBL" id="AZGE01000016">
    <property type="protein sequence ID" value="KRM15092.1"/>
    <property type="molecule type" value="Genomic_DNA"/>
</dbReference>
<dbReference type="GO" id="GO:0046872">
    <property type="term" value="F:metal ion binding"/>
    <property type="evidence" value="ECO:0007669"/>
    <property type="project" value="TreeGrafter"/>
</dbReference>
<dbReference type="GO" id="GO:0006750">
    <property type="term" value="P:glutathione biosynthetic process"/>
    <property type="evidence" value="ECO:0007669"/>
    <property type="project" value="UniProtKB-UniPathway"/>
</dbReference>
<evidence type="ECO:0000256" key="6">
    <source>
        <dbReference type="ARBA" id="ARBA00022840"/>
    </source>
</evidence>
<keyword evidence="6" id="KW-0067">ATP-binding</keyword>
<evidence type="ECO:0000256" key="4">
    <source>
        <dbReference type="ARBA" id="ARBA00022684"/>
    </source>
</evidence>
<evidence type="ECO:0000313" key="12">
    <source>
        <dbReference type="Proteomes" id="UP000050973"/>
    </source>
</evidence>
<organism evidence="11 12">
    <name type="scientific">Limosilactobacillus oris DSM 4864</name>
    <dbReference type="NCBI Taxonomy" id="1423779"/>
    <lineage>
        <taxon>Bacteria</taxon>
        <taxon>Bacillati</taxon>
        <taxon>Bacillota</taxon>
        <taxon>Bacilli</taxon>
        <taxon>Lactobacillales</taxon>
        <taxon>Lactobacillaceae</taxon>
        <taxon>Limosilactobacillus</taxon>
    </lineage>
</organism>
<dbReference type="SUPFAM" id="SSF55931">
    <property type="entry name" value="Glutamine synthetase/guanido kinase"/>
    <property type="match status" value="1"/>
</dbReference>
<comment type="similarity">
    <text evidence="8">Belongs to the glutamate--cysteine ligase type 1 family.</text>
</comment>
<evidence type="ECO:0000256" key="8">
    <source>
        <dbReference type="RuleBase" id="RU003544"/>
    </source>
</evidence>
<comment type="pathway">
    <text evidence="1 9">Sulfur metabolism; glutathione biosynthesis; glutathione from L-cysteine and L-glutamate: step 1/2.</text>
</comment>
<comment type="catalytic activity">
    <reaction evidence="7 9">
        <text>L-cysteine + L-glutamate + ATP = gamma-L-glutamyl-L-cysteine + ADP + phosphate + H(+)</text>
        <dbReference type="Rhea" id="RHEA:13285"/>
        <dbReference type="ChEBI" id="CHEBI:15378"/>
        <dbReference type="ChEBI" id="CHEBI:29985"/>
        <dbReference type="ChEBI" id="CHEBI:30616"/>
        <dbReference type="ChEBI" id="CHEBI:35235"/>
        <dbReference type="ChEBI" id="CHEBI:43474"/>
        <dbReference type="ChEBI" id="CHEBI:58173"/>
        <dbReference type="ChEBI" id="CHEBI:456216"/>
        <dbReference type="EC" id="6.3.2.2"/>
    </reaction>
</comment>
<proteinExistence type="inferred from homology"/>
<keyword evidence="5" id="KW-0547">Nucleotide-binding</keyword>
<reference evidence="11 12" key="1">
    <citation type="journal article" date="2015" name="Genome Announc.">
        <title>Expanding the biotechnology potential of lactobacilli through comparative genomics of 213 strains and associated genera.</title>
        <authorList>
            <person name="Sun Z."/>
            <person name="Harris H.M."/>
            <person name="McCann A."/>
            <person name="Guo C."/>
            <person name="Argimon S."/>
            <person name="Zhang W."/>
            <person name="Yang X."/>
            <person name="Jeffery I.B."/>
            <person name="Cooney J.C."/>
            <person name="Kagawa T.F."/>
            <person name="Liu W."/>
            <person name="Song Y."/>
            <person name="Salvetti E."/>
            <person name="Wrobel A."/>
            <person name="Rasinkangas P."/>
            <person name="Parkhill J."/>
            <person name="Rea M.C."/>
            <person name="O'Sullivan O."/>
            <person name="Ritari J."/>
            <person name="Douillard F.P."/>
            <person name="Paul Ross R."/>
            <person name="Yang R."/>
            <person name="Briner A.E."/>
            <person name="Felis G.E."/>
            <person name="de Vos W.M."/>
            <person name="Barrangou R."/>
            <person name="Klaenhammer T.R."/>
            <person name="Caufield P.W."/>
            <person name="Cui Y."/>
            <person name="Zhang H."/>
            <person name="O'Toole P.W."/>
        </authorList>
    </citation>
    <scope>NUCLEOTIDE SEQUENCE [LARGE SCALE GENOMIC DNA]</scope>
    <source>
        <strain evidence="11 12">DSM 4864</strain>
    </source>
</reference>
<comment type="caution">
    <text evidence="11">The sequence shown here is derived from an EMBL/GenBank/DDBJ whole genome shotgun (WGS) entry which is preliminary data.</text>
</comment>
<protein>
    <recommendedName>
        <fullName evidence="2 9">Glutamate--cysteine ligase</fullName>
        <ecNumber evidence="2 9">6.3.2.2</ecNumber>
    </recommendedName>
</protein>
<dbReference type="GO" id="GO:0005524">
    <property type="term" value="F:ATP binding"/>
    <property type="evidence" value="ECO:0007669"/>
    <property type="project" value="UniProtKB-KW"/>
</dbReference>
<evidence type="ECO:0000256" key="3">
    <source>
        <dbReference type="ARBA" id="ARBA00022598"/>
    </source>
</evidence>
<evidence type="ECO:0000256" key="7">
    <source>
        <dbReference type="ARBA" id="ARBA00048819"/>
    </source>
</evidence>
<evidence type="ECO:0000256" key="5">
    <source>
        <dbReference type="ARBA" id="ARBA00022741"/>
    </source>
</evidence>
<sequence length="446" mass="50434">MFSRIGQTIYENEAVAKTSDFTVGLEIEMQRIDGSGQLSQEPYPAGIGDERTNPWITNDFLETMSETVTPSAKHSLDAIHYLYRLNNCLRSVLAPGEMLWPLSMPPRLPKDKRTLVLAKMGPKKEAYLQEWAKRHGYSQGTPCGAHISLGIDQHVIELVLEKFSSQFADERAVRNYLYTVVAQGFVRYRWLLTYLFGASPVAEKGYFEKGAELARPVRSIRQSRYGFGTKFTGDYRSLAAYVDRIEEGVKQGILTSDYEFHGPVRFKGHPDLKKLANNGVEYLELRMLDLDPSSAVGIRTGTLRFVRLLASYFIMHPAMREGEVESLLARADAMNMAIAEESPTAPSQYQSTALAMIRHLEHYASQIQLGPEYLEVLDDLEERIVNPANTPSARLLAYVKDGSLEEYALRRARRYQQAALGMLHPFRGFEEGRVYTADELRAALAW</sequence>
<dbReference type="EC" id="6.3.2.2" evidence="2 9"/>
<dbReference type="PATRIC" id="fig|1423779.3.peg.546"/>
<dbReference type="GO" id="GO:0004357">
    <property type="term" value="F:glutamate-cysteine ligase activity"/>
    <property type="evidence" value="ECO:0007669"/>
    <property type="project" value="UniProtKB-EC"/>
</dbReference>
<dbReference type="Pfam" id="PF04262">
    <property type="entry name" value="Glu_cys_ligase"/>
    <property type="match status" value="1"/>
</dbReference>
<gene>
    <name evidence="11" type="ORF">FC49_GL000537</name>
</gene>
<evidence type="ECO:0000256" key="9">
    <source>
        <dbReference type="RuleBase" id="RU004391"/>
    </source>
</evidence>
<dbReference type="Gene3D" id="3.30.590.20">
    <property type="match status" value="1"/>
</dbReference>
<dbReference type="InterPro" id="IPR014746">
    <property type="entry name" value="Gln_synth/guanido_kin_cat_dom"/>
</dbReference>
<dbReference type="RefSeq" id="WP_056984576.1">
    <property type="nucleotide sequence ID" value="NZ_AZGE01000016.1"/>
</dbReference>
<dbReference type="GO" id="GO:0005829">
    <property type="term" value="C:cytosol"/>
    <property type="evidence" value="ECO:0007669"/>
    <property type="project" value="TreeGrafter"/>
</dbReference>
<dbReference type="Proteomes" id="UP000050973">
    <property type="component" value="Unassembled WGS sequence"/>
</dbReference>
<keyword evidence="3 8" id="KW-0436">Ligase</keyword>
<dbReference type="InterPro" id="IPR007370">
    <property type="entry name" value="Glu_cys_ligase"/>
</dbReference>
<evidence type="ECO:0000256" key="2">
    <source>
        <dbReference type="ARBA" id="ARBA00012220"/>
    </source>
</evidence>
<name>A0A0R1WFR8_9LACO</name>